<accession>A0A1S1Q431</accession>
<feature type="transmembrane region" description="Helical" evidence="2">
    <location>
        <begin position="12"/>
        <end position="32"/>
    </location>
</feature>
<feature type="region of interest" description="Disordered" evidence="1">
    <location>
        <begin position="145"/>
        <end position="164"/>
    </location>
</feature>
<keyword evidence="4" id="KW-1185">Reference proteome</keyword>
<feature type="transmembrane region" description="Helical" evidence="2">
    <location>
        <begin position="38"/>
        <end position="56"/>
    </location>
</feature>
<proteinExistence type="predicted"/>
<protein>
    <submittedName>
        <fullName evidence="3">Permease</fullName>
    </submittedName>
</protein>
<keyword evidence="2" id="KW-0812">Transmembrane</keyword>
<keyword evidence="2" id="KW-0472">Membrane</keyword>
<dbReference type="EMBL" id="MBLM01000160">
    <property type="protein sequence ID" value="OHV29663.1"/>
    <property type="molecule type" value="Genomic_DNA"/>
</dbReference>
<dbReference type="Proteomes" id="UP000179627">
    <property type="component" value="Unassembled WGS sequence"/>
</dbReference>
<evidence type="ECO:0000256" key="1">
    <source>
        <dbReference type="SAM" id="MobiDB-lite"/>
    </source>
</evidence>
<gene>
    <name evidence="3" type="ORF">CC117_28685</name>
</gene>
<sequence length="191" mass="21335">MTVRALPGQFTEAFGVALLPAVLVGTVLALALDLSGDAGAGIAAAGWLLLTPLLWWGTSIRFEPAQLVVTRPWHRRRIAWSEVFHATWANTSDPESGDRERWAGVVVQRPRRGGPPVTLDDAPARFGDYRRWRRANLRTRRLPITFPERRPPTPNAPPQLDDVPRGRLERHAQRVRAVVREQLAAHGHPLP</sequence>
<name>A0A1S1Q431_9ACTN</name>
<dbReference type="OrthoDB" id="4316883at2"/>
<reference evidence="4" key="1">
    <citation type="submission" date="2016-07" db="EMBL/GenBank/DDBJ databases">
        <title>Sequence Frankia sp. strain CcI1.17.</title>
        <authorList>
            <person name="Ghodhbane-Gtari F."/>
            <person name="Swanson E."/>
            <person name="Gueddou A."/>
            <person name="Morris K."/>
            <person name="Hezbri K."/>
            <person name="Ktari A."/>
            <person name="Nouioui I."/>
            <person name="Abebe-Akele F."/>
            <person name="Simpson S."/>
            <person name="Thomas K."/>
            <person name="Gtari M."/>
            <person name="Tisa L.S."/>
            <person name="Hurst S."/>
        </authorList>
    </citation>
    <scope>NUCLEOTIDE SEQUENCE [LARGE SCALE GENOMIC DNA]</scope>
    <source>
        <strain evidence="4">Cc1.17</strain>
    </source>
</reference>
<evidence type="ECO:0000313" key="4">
    <source>
        <dbReference type="Proteomes" id="UP000179627"/>
    </source>
</evidence>
<evidence type="ECO:0000256" key="2">
    <source>
        <dbReference type="SAM" id="Phobius"/>
    </source>
</evidence>
<organism evidence="3 4">
    <name type="scientific">Parafrankia colletiae</name>
    <dbReference type="NCBI Taxonomy" id="573497"/>
    <lineage>
        <taxon>Bacteria</taxon>
        <taxon>Bacillati</taxon>
        <taxon>Actinomycetota</taxon>
        <taxon>Actinomycetes</taxon>
        <taxon>Frankiales</taxon>
        <taxon>Frankiaceae</taxon>
        <taxon>Parafrankia</taxon>
    </lineage>
</organism>
<dbReference type="AlphaFoldDB" id="A0A1S1Q431"/>
<evidence type="ECO:0000313" key="3">
    <source>
        <dbReference type="EMBL" id="OHV29663.1"/>
    </source>
</evidence>
<comment type="caution">
    <text evidence="3">The sequence shown here is derived from an EMBL/GenBank/DDBJ whole genome shotgun (WGS) entry which is preliminary data.</text>
</comment>
<keyword evidence="2" id="KW-1133">Transmembrane helix</keyword>